<evidence type="ECO:0000256" key="7">
    <source>
        <dbReference type="ARBA" id="ARBA00022840"/>
    </source>
</evidence>
<comment type="catalytic activity">
    <reaction evidence="15 17 19">
        <text>(6S)-NADHX + ADP = AMP + phosphate + NADH + H(+)</text>
        <dbReference type="Rhea" id="RHEA:32223"/>
        <dbReference type="ChEBI" id="CHEBI:15378"/>
        <dbReference type="ChEBI" id="CHEBI:43474"/>
        <dbReference type="ChEBI" id="CHEBI:57945"/>
        <dbReference type="ChEBI" id="CHEBI:64074"/>
        <dbReference type="ChEBI" id="CHEBI:456215"/>
        <dbReference type="ChEBI" id="CHEBI:456216"/>
        <dbReference type="EC" id="4.2.1.136"/>
    </reaction>
</comment>
<dbReference type="PROSITE" id="PS51385">
    <property type="entry name" value="YJEF_N"/>
    <property type="match status" value="1"/>
</dbReference>
<feature type="binding site" evidence="17">
    <location>
        <position position="285"/>
    </location>
    <ligand>
        <name>(6S)-NADPHX</name>
        <dbReference type="ChEBI" id="CHEBI:64076"/>
    </ligand>
</feature>
<evidence type="ECO:0000256" key="6">
    <source>
        <dbReference type="ARBA" id="ARBA00022741"/>
    </source>
</evidence>
<evidence type="ECO:0000313" key="22">
    <source>
        <dbReference type="EMBL" id="GGC00681.1"/>
    </source>
</evidence>
<feature type="binding site" evidence="18">
    <location>
        <position position="149"/>
    </location>
    <ligand>
        <name>K(+)</name>
        <dbReference type="ChEBI" id="CHEBI:29103"/>
    </ligand>
</feature>
<keyword evidence="10 17" id="KW-0520">NAD</keyword>
<evidence type="ECO:0000256" key="10">
    <source>
        <dbReference type="ARBA" id="ARBA00023027"/>
    </source>
</evidence>
<dbReference type="SUPFAM" id="SSF53613">
    <property type="entry name" value="Ribokinase-like"/>
    <property type="match status" value="1"/>
</dbReference>
<feature type="domain" description="YjeF N-terminal" evidence="21">
    <location>
        <begin position="33"/>
        <end position="243"/>
    </location>
</feature>
<feature type="binding site" evidence="17">
    <location>
        <begin position="429"/>
        <end position="433"/>
    </location>
    <ligand>
        <name>AMP</name>
        <dbReference type="ChEBI" id="CHEBI:456215"/>
    </ligand>
</feature>
<protein>
    <recommendedName>
        <fullName evidence="19">Bifunctional NAD(P)H-hydrate repair enzyme</fullName>
    </recommendedName>
    <alternativeName>
        <fullName evidence="19">Nicotinamide nucleotide repair protein</fullName>
    </alternativeName>
    <domain>
        <recommendedName>
            <fullName evidence="19">ADP-dependent (S)-NAD(P)H-hydrate dehydratase</fullName>
            <ecNumber evidence="19">4.2.1.136</ecNumber>
        </recommendedName>
        <alternativeName>
            <fullName evidence="19">ADP-dependent NAD(P)HX dehydratase</fullName>
        </alternativeName>
    </domain>
    <domain>
        <recommendedName>
            <fullName evidence="19">NAD(P)H-hydrate epimerase</fullName>
            <ecNumber evidence="19">5.1.99.6</ecNumber>
        </recommendedName>
    </domain>
</protein>
<feature type="binding site" evidence="17">
    <location>
        <position position="339"/>
    </location>
    <ligand>
        <name>(6S)-NADPHX</name>
        <dbReference type="ChEBI" id="CHEBI:64076"/>
    </ligand>
</feature>
<comment type="catalytic activity">
    <reaction evidence="2 18 19">
        <text>(6R)-NADPHX = (6S)-NADPHX</text>
        <dbReference type="Rhea" id="RHEA:32227"/>
        <dbReference type="ChEBI" id="CHEBI:64076"/>
        <dbReference type="ChEBI" id="CHEBI:64077"/>
        <dbReference type="EC" id="5.1.99.6"/>
    </reaction>
</comment>
<dbReference type="Proteomes" id="UP000620266">
    <property type="component" value="Unassembled WGS sequence"/>
</dbReference>
<reference evidence="22" key="2">
    <citation type="submission" date="2020-09" db="EMBL/GenBank/DDBJ databases">
        <authorList>
            <person name="Sun Q."/>
            <person name="Sedlacek I."/>
        </authorList>
    </citation>
    <scope>NUCLEOTIDE SEQUENCE</scope>
    <source>
        <strain evidence="22">CCM 7086</strain>
    </source>
</reference>
<feature type="binding site" evidence="18">
    <location>
        <position position="83"/>
    </location>
    <ligand>
        <name>K(+)</name>
        <dbReference type="ChEBI" id="CHEBI:29103"/>
    </ligand>
</feature>
<feature type="binding site" evidence="18">
    <location>
        <begin position="82"/>
        <end position="86"/>
    </location>
    <ligand>
        <name>(6S)-NADPHX</name>
        <dbReference type="ChEBI" id="CHEBI:64076"/>
    </ligand>
</feature>
<accession>A0A8J2UK20</accession>
<dbReference type="EC" id="4.2.1.136" evidence="19"/>
<evidence type="ECO:0000256" key="16">
    <source>
        <dbReference type="ARBA" id="ARBA00049209"/>
    </source>
</evidence>
<evidence type="ECO:0000256" key="15">
    <source>
        <dbReference type="ARBA" id="ARBA00048238"/>
    </source>
</evidence>
<keyword evidence="13" id="KW-0511">Multifunctional enzyme</keyword>
<feature type="binding site" evidence="17">
    <location>
        <position position="458"/>
    </location>
    <ligand>
        <name>AMP</name>
        <dbReference type="ChEBI" id="CHEBI:456215"/>
    </ligand>
</feature>
<evidence type="ECO:0000256" key="19">
    <source>
        <dbReference type="PIRNR" id="PIRNR017184"/>
    </source>
</evidence>
<proteinExistence type="inferred from homology"/>
<dbReference type="SUPFAM" id="SSF64153">
    <property type="entry name" value="YjeF N-terminal domain-like"/>
    <property type="match status" value="1"/>
</dbReference>
<comment type="function">
    <text evidence="18">Catalyzes the epimerization of the S- and R-forms of NAD(P)HX, a damaged form of NAD(P)H that is a result of enzymatic or heat-dependent hydration. This is a prerequisite for the S-specific NAD(P)H-hydrate dehydratase to allow the repair of both epimers of NAD(P)HX.</text>
</comment>
<evidence type="ECO:0000256" key="4">
    <source>
        <dbReference type="ARBA" id="ARBA00009524"/>
    </source>
</evidence>
<evidence type="ECO:0000259" key="21">
    <source>
        <dbReference type="PROSITE" id="PS51385"/>
    </source>
</evidence>
<keyword evidence="23" id="KW-1185">Reference proteome</keyword>
<comment type="subunit">
    <text evidence="17">Homotetramer.</text>
</comment>
<gene>
    <name evidence="17" type="primary">nnrD</name>
    <name evidence="18" type="synonym">nnrE</name>
    <name evidence="22" type="ORF">GCM10007205_07470</name>
</gene>
<keyword evidence="8 17" id="KW-0521">NADP</keyword>
<comment type="similarity">
    <text evidence="3 19">In the N-terminal section; belongs to the NnrE/AIBP family.</text>
</comment>
<comment type="function">
    <text evidence="14 19">Bifunctional enzyme that catalyzes the epimerization of the S- and R-forms of NAD(P)HX and the dehydration of the S-form of NAD(P)HX at the expense of ADP, which is converted to AMP. This allows the repair of both epimers of NAD(P)HX, a damaged form of NAD(P)H that is a result of enzymatic or heat-dependent hydration.</text>
</comment>
<dbReference type="Gene3D" id="3.40.50.10260">
    <property type="entry name" value="YjeF N-terminal domain"/>
    <property type="match status" value="1"/>
</dbReference>
<keyword evidence="9 18" id="KW-0630">Potassium</keyword>
<comment type="similarity">
    <text evidence="18">Belongs to the NnrE/AIBP family.</text>
</comment>
<dbReference type="Gene3D" id="3.40.1190.20">
    <property type="match status" value="1"/>
</dbReference>
<comment type="catalytic activity">
    <reaction evidence="1 18 19">
        <text>(6R)-NADHX = (6S)-NADHX</text>
        <dbReference type="Rhea" id="RHEA:32215"/>
        <dbReference type="ChEBI" id="CHEBI:64074"/>
        <dbReference type="ChEBI" id="CHEBI:64075"/>
        <dbReference type="EC" id="5.1.99.6"/>
    </reaction>
</comment>
<name>A0A8J2UK20_9BURK</name>
<dbReference type="GO" id="GO:0052855">
    <property type="term" value="F:ADP-dependent NAD(P)H-hydrate dehydratase activity"/>
    <property type="evidence" value="ECO:0007669"/>
    <property type="project" value="UniProtKB-UniRule"/>
</dbReference>
<dbReference type="GO" id="GO:0052856">
    <property type="term" value="F:NAD(P)HX epimerase activity"/>
    <property type="evidence" value="ECO:0007669"/>
    <property type="project" value="UniProtKB-UniRule"/>
</dbReference>
<evidence type="ECO:0000256" key="11">
    <source>
        <dbReference type="ARBA" id="ARBA00023235"/>
    </source>
</evidence>
<dbReference type="GO" id="GO:0046872">
    <property type="term" value="F:metal ion binding"/>
    <property type="evidence" value="ECO:0007669"/>
    <property type="project" value="UniProtKB-UniRule"/>
</dbReference>
<dbReference type="PIRSF" id="PIRSF017184">
    <property type="entry name" value="Nnr"/>
    <property type="match status" value="1"/>
</dbReference>
<comment type="function">
    <text evidence="17">Catalyzes the dehydration of the S-form of NAD(P)HX at the expense of ADP, which is converted to AMP. Together with NAD(P)HX epimerase, which catalyzes the epimerization of the S- and R-forms, the enzyme allows the repair of both epimers of NAD(P)HX, a damaged form of NAD(P)H that is a result of enzymatic or heat-dependent hydration.</text>
</comment>
<dbReference type="NCBIfam" id="TIGR00197">
    <property type="entry name" value="yjeF_nterm"/>
    <property type="match status" value="1"/>
</dbReference>
<feature type="domain" description="YjeF C-terminal" evidence="20">
    <location>
        <begin position="250"/>
        <end position="519"/>
    </location>
</feature>
<keyword evidence="7 17" id="KW-0067">ATP-binding</keyword>
<comment type="caution">
    <text evidence="18">Lacks conserved residue(s) required for the propagation of feature annotation.</text>
</comment>
<feature type="binding site" evidence="17">
    <location>
        <position position="459"/>
    </location>
    <ligand>
        <name>(6S)-NADPHX</name>
        <dbReference type="ChEBI" id="CHEBI:64076"/>
    </ligand>
</feature>
<feature type="binding site" evidence="18">
    <location>
        <position position="182"/>
    </location>
    <ligand>
        <name>(6S)-NADPHX</name>
        <dbReference type="ChEBI" id="CHEBI:64076"/>
    </ligand>
</feature>
<evidence type="ECO:0000313" key="23">
    <source>
        <dbReference type="Proteomes" id="UP000620266"/>
    </source>
</evidence>
<dbReference type="Pfam" id="PF03853">
    <property type="entry name" value="YjeF_N"/>
    <property type="match status" value="1"/>
</dbReference>
<organism evidence="22 23">
    <name type="scientific">Oxalicibacterium flavum</name>
    <dbReference type="NCBI Taxonomy" id="179467"/>
    <lineage>
        <taxon>Bacteria</taxon>
        <taxon>Pseudomonadati</taxon>
        <taxon>Pseudomonadota</taxon>
        <taxon>Betaproteobacteria</taxon>
        <taxon>Burkholderiales</taxon>
        <taxon>Oxalobacteraceae</taxon>
        <taxon>Oxalicibacterium</taxon>
    </lineage>
</organism>
<dbReference type="PANTHER" id="PTHR12592">
    <property type="entry name" value="ATP-DEPENDENT (S)-NAD(P)H-HYDRATE DEHYDRATASE FAMILY MEMBER"/>
    <property type="match status" value="1"/>
</dbReference>
<dbReference type="GO" id="GO:0110051">
    <property type="term" value="P:metabolite repair"/>
    <property type="evidence" value="ECO:0007669"/>
    <property type="project" value="TreeGrafter"/>
</dbReference>
<dbReference type="InterPro" id="IPR000631">
    <property type="entry name" value="CARKD"/>
</dbReference>
<keyword evidence="6 17" id="KW-0547">Nucleotide-binding</keyword>
<dbReference type="AlphaFoldDB" id="A0A8J2UK20"/>
<evidence type="ECO:0000256" key="8">
    <source>
        <dbReference type="ARBA" id="ARBA00022857"/>
    </source>
</evidence>
<keyword evidence="11 18" id="KW-0413">Isomerase</keyword>
<evidence type="ECO:0000256" key="9">
    <source>
        <dbReference type="ARBA" id="ARBA00022958"/>
    </source>
</evidence>
<dbReference type="GO" id="GO:0005524">
    <property type="term" value="F:ATP binding"/>
    <property type="evidence" value="ECO:0007669"/>
    <property type="project" value="UniProtKB-UniRule"/>
</dbReference>
<dbReference type="InterPro" id="IPR029056">
    <property type="entry name" value="Ribokinase-like"/>
</dbReference>
<feature type="binding site" evidence="17">
    <location>
        <position position="392"/>
    </location>
    <ligand>
        <name>(6S)-NADPHX</name>
        <dbReference type="ChEBI" id="CHEBI:64076"/>
    </ligand>
</feature>
<evidence type="ECO:0000256" key="18">
    <source>
        <dbReference type="HAMAP-Rule" id="MF_01966"/>
    </source>
</evidence>
<evidence type="ECO:0000256" key="12">
    <source>
        <dbReference type="ARBA" id="ARBA00023239"/>
    </source>
</evidence>
<keyword evidence="5 18" id="KW-0479">Metal-binding</keyword>
<reference evidence="22" key="1">
    <citation type="journal article" date="2014" name="Int. J. Syst. Evol. Microbiol.">
        <title>Complete genome sequence of Corynebacterium casei LMG S-19264T (=DSM 44701T), isolated from a smear-ripened cheese.</title>
        <authorList>
            <consortium name="US DOE Joint Genome Institute (JGI-PGF)"/>
            <person name="Walter F."/>
            <person name="Albersmeier A."/>
            <person name="Kalinowski J."/>
            <person name="Ruckert C."/>
        </authorList>
    </citation>
    <scope>NUCLEOTIDE SEQUENCE</scope>
    <source>
        <strain evidence="22">CCM 7086</strain>
    </source>
</reference>
<dbReference type="InterPro" id="IPR030677">
    <property type="entry name" value="Nnr"/>
</dbReference>
<dbReference type="CDD" id="cd01171">
    <property type="entry name" value="YXKO-related"/>
    <property type="match status" value="1"/>
</dbReference>
<sequence length="530" mass="55466">MPPCRTFLHGLRRTSQNNDRMPLIPALHSVGTIRRMERTALDALPAFTLMQRAGAAAAALATELLAAAPARPEVLVLAGPGNNGGDALEAAWLLARNGCRVSLLLTCDPARLPADATQAWQHARSADMTHLDIDDLDAITGTDWSLVIDGLFGIGLTRAIAEPVATLIHTVNRLDTQVLALDVPSGLDADTGVIVGAPDGCAIEATHTITFIADKPGLHTGDGRDHAGEVSVAELGIAAAGQTAHMTLNDVRAFAEHLQPRRHNTHKGSYGDVAVLGGARGMTGAAMLAARCAAMLGAGRVFVAAISDDFSLDPLRPEIMWRLAREIDYQDKTLILGTGLGTTREAHDALVRALATDAPAVLDADALNLIAEEPGLQKKLRGHRRALIVTPHPLEAARLLKSTTREVQNDRITAARTLASRLHATVILKGSGSVIATPEGNVAINPNGNPALATAGAGDVLSGVCGALLAQGWPAWEAALAATWMHGAAADQLVARGIGPVGLLAGELIPEIRSTFNRLIASHAGKRRTR</sequence>
<evidence type="ECO:0000259" key="20">
    <source>
        <dbReference type="PROSITE" id="PS51383"/>
    </source>
</evidence>
<dbReference type="PROSITE" id="PS51383">
    <property type="entry name" value="YJEF_C_3"/>
    <property type="match status" value="1"/>
</dbReference>
<dbReference type="PANTHER" id="PTHR12592:SF0">
    <property type="entry name" value="ATP-DEPENDENT (S)-NAD(P)H-HYDRATE DEHYDRATASE"/>
    <property type="match status" value="1"/>
</dbReference>
<comment type="cofactor">
    <cofactor evidence="17">
        <name>Mg(2+)</name>
        <dbReference type="ChEBI" id="CHEBI:18420"/>
    </cofactor>
</comment>
<comment type="similarity">
    <text evidence="17">Belongs to the NnrD/CARKD family.</text>
</comment>
<dbReference type="EC" id="5.1.99.6" evidence="19"/>
<comment type="cofactor">
    <cofactor evidence="18 19">
        <name>K(+)</name>
        <dbReference type="ChEBI" id="CHEBI:29103"/>
    </cofactor>
    <text evidence="18 19">Binds 1 potassium ion per subunit.</text>
</comment>
<feature type="binding site" evidence="18">
    <location>
        <position position="185"/>
    </location>
    <ligand>
        <name>K(+)</name>
        <dbReference type="ChEBI" id="CHEBI:29103"/>
    </ligand>
</feature>
<comment type="catalytic activity">
    <reaction evidence="16 17 19">
        <text>(6S)-NADPHX + ADP = AMP + phosphate + NADPH + H(+)</text>
        <dbReference type="Rhea" id="RHEA:32235"/>
        <dbReference type="ChEBI" id="CHEBI:15378"/>
        <dbReference type="ChEBI" id="CHEBI:43474"/>
        <dbReference type="ChEBI" id="CHEBI:57783"/>
        <dbReference type="ChEBI" id="CHEBI:64076"/>
        <dbReference type="ChEBI" id="CHEBI:456215"/>
        <dbReference type="ChEBI" id="CHEBI:456216"/>
        <dbReference type="EC" id="4.2.1.136"/>
    </reaction>
</comment>
<dbReference type="Pfam" id="PF01256">
    <property type="entry name" value="Carb_kinase"/>
    <property type="match status" value="1"/>
</dbReference>
<evidence type="ECO:0000256" key="13">
    <source>
        <dbReference type="ARBA" id="ARBA00023268"/>
    </source>
</evidence>
<evidence type="ECO:0000256" key="3">
    <source>
        <dbReference type="ARBA" id="ARBA00006001"/>
    </source>
</evidence>
<evidence type="ECO:0000256" key="14">
    <source>
        <dbReference type="ARBA" id="ARBA00025153"/>
    </source>
</evidence>
<dbReference type="InterPro" id="IPR036652">
    <property type="entry name" value="YjeF_N_dom_sf"/>
</dbReference>
<dbReference type="InterPro" id="IPR004443">
    <property type="entry name" value="YjeF_N_dom"/>
</dbReference>
<comment type="similarity">
    <text evidence="4 19">In the C-terminal section; belongs to the NnrD/CARKD family.</text>
</comment>
<dbReference type="NCBIfam" id="TIGR00196">
    <property type="entry name" value="yjeF_cterm"/>
    <property type="match status" value="1"/>
</dbReference>
<dbReference type="HAMAP" id="MF_01966">
    <property type="entry name" value="NADHX_epimerase"/>
    <property type="match status" value="1"/>
</dbReference>
<feature type="binding site" evidence="18">
    <location>
        <begin position="153"/>
        <end position="159"/>
    </location>
    <ligand>
        <name>(6S)-NADPHX</name>
        <dbReference type="ChEBI" id="CHEBI:64076"/>
    </ligand>
</feature>
<evidence type="ECO:0000256" key="5">
    <source>
        <dbReference type="ARBA" id="ARBA00022723"/>
    </source>
</evidence>
<evidence type="ECO:0000256" key="1">
    <source>
        <dbReference type="ARBA" id="ARBA00000013"/>
    </source>
</evidence>
<dbReference type="GO" id="GO:0046496">
    <property type="term" value="P:nicotinamide nucleotide metabolic process"/>
    <property type="evidence" value="ECO:0007669"/>
    <property type="project" value="UniProtKB-UniRule"/>
</dbReference>
<evidence type="ECO:0000256" key="2">
    <source>
        <dbReference type="ARBA" id="ARBA00000909"/>
    </source>
</evidence>
<comment type="caution">
    <text evidence="22">The sequence shown here is derived from an EMBL/GenBank/DDBJ whole genome shotgun (WGS) entry which is preliminary data.</text>
</comment>
<evidence type="ECO:0000256" key="17">
    <source>
        <dbReference type="HAMAP-Rule" id="MF_01965"/>
    </source>
</evidence>
<keyword evidence="12 17" id="KW-0456">Lyase</keyword>
<dbReference type="EMBL" id="BMCG01000002">
    <property type="protein sequence ID" value="GGC00681.1"/>
    <property type="molecule type" value="Genomic_DNA"/>
</dbReference>
<dbReference type="HAMAP" id="MF_01965">
    <property type="entry name" value="NADHX_dehydratase"/>
    <property type="match status" value="1"/>
</dbReference>